<gene>
    <name evidence="4" type="ORF">HNP94_000139</name>
    <name evidence="5" type="ORF">HNP96_000877</name>
    <name evidence="3" type="ORF">MMJJ_12490</name>
</gene>
<reference evidence="3" key="2">
    <citation type="submission" date="2018-02" db="EMBL/GenBank/DDBJ databases">
        <title>Complete genome sequence of the Methanococcus maripaludis type strain JJ (DSM 2067), a model for selenoprotein synthesis in Archaea.</title>
        <authorList>
            <person name="Poehlein A."/>
            <person name="Heym D."/>
            <person name="Quitzke V."/>
            <person name="Fersch J."/>
            <person name="Daniel R."/>
            <person name="Rother M."/>
        </authorList>
    </citation>
    <scope>NUCLEOTIDE SEQUENCE [LARGE SCALE GENOMIC DNA]</scope>
    <source>
        <strain evidence="3">DSM 2067</strain>
    </source>
</reference>
<organism evidence="3 6">
    <name type="scientific">Methanococcus maripaludis</name>
    <name type="common">Methanococcus deltae</name>
    <dbReference type="NCBI Taxonomy" id="39152"/>
    <lineage>
        <taxon>Archaea</taxon>
        <taxon>Methanobacteriati</taxon>
        <taxon>Methanobacteriota</taxon>
        <taxon>Methanomada group</taxon>
        <taxon>Methanococci</taxon>
        <taxon>Methanococcales</taxon>
        <taxon>Methanococcaceae</taxon>
        <taxon>Methanococcus</taxon>
    </lineage>
</organism>
<dbReference type="EMBL" id="CP026606">
    <property type="protein sequence ID" value="AVB76630.1"/>
    <property type="molecule type" value="Genomic_DNA"/>
</dbReference>
<proteinExistence type="predicted"/>
<dbReference type="GeneID" id="36102336"/>
<keyword evidence="1" id="KW-1133">Transmembrane helix</keyword>
<dbReference type="EMBL" id="JACDUO010000001">
    <property type="protein sequence ID" value="MBA2863139.1"/>
    <property type="molecule type" value="Genomic_DNA"/>
</dbReference>
<name>A0A2L1CBM4_METMI</name>
<dbReference type="AlphaFoldDB" id="A0A2L1CBM4"/>
<dbReference type="PANTHER" id="PTHR22911">
    <property type="entry name" value="ACYL-MALONYL CONDENSING ENZYME-RELATED"/>
    <property type="match status" value="1"/>
</dbReference>
<evidence type="ECO:0000313" key="7">
    <source>
        <dbReference type="Proteomes" id="UP000567099"/>
    </source>
</evidence>
<feature type="transmembrane region" description="Helical" evidence="1">
    <location>
        <begin position="117"/>
        <end position="135"/>
    </location>
</feature>
<dbReference type="Proteomes" id="UP000567099">
    <property type="component" value="Unassembled WGS sequence"/>
</dbReference>
<evidence type="ECO:0000313" key="4">
    <source>
        <dbReference type="EMBL" id="MBA2863139.1"/>
    </source>
</evidence>
<feature type="transmembrane region" description="Helical" evidence="1">
    <location>
        <begin position="89"/>
        <end position="110"/>
    </location>
</feature>
<dbReference type="EMBL" id="JACHED010000001">
    <property type="protein sequence ID" value="MBB6496856.1"/>
    <property type="molecule type" value="Genomic_DNA"/>
</dbReference>
<dbReference type="KEGG" id="mmad:MMJJ_12490"/>
<dbReference type="GO" id="GO:0016020">
    <property type="term" value="C:membrane"/>
    <property type="evidence" value="ECO:0007669"/>
    <property type="project" value="InterPro"/>
</dbReference>
<evidence type="ECO:0000259" key="2">
    <source>
        <dbReference type="Pfam" id="PF00892"/>
    </source>
</evidence>
<protein>
    <submittedName>
        <fullName evidence="3 4">Transporter family protein</fullName>
    </submittedName>
</protein>
<feature type="transmembrane region" description="Helical" evidence="1">
    <location>
        <begin position="31"/>
        <end position="50"/>
    </location>
</feature>
<dbReference type="PANTHER" id="PTHR22911:SF137">
    <property type="entry name" value="SOLUTE CARRIER FAMILY 35 MEMBER G2-RELATED"/>
    <property type="match status" value="1"/>
</dbReference>
<dbReference type="InterPro" id="IPR000620">
    <property type="entry name" value="EamA_dom"/>
</dbReference>
<evidence type="ECO:0000313" key="3">
    <source>
        <dbReference type="EMBL" id="AVB76630.1"/>
    </source>
</evidence>
<reference evidence="6" key="1">
    <citation type="journal article" date="2018" name="Genome Announc.">
        <title>Complete Genome Sequence of the Methanococcus maripaludis Type Strain JJ (DSM 2067), a Model for Selenoprotein Synthesis in Archaea.</title>
        <authorList>
            <person name="Poehlein A."/>
            <person name="Heym D."/>
            <person name="Quitzke V."/>
            <person name="Fersch J."/>
            <person name="Daniel R."/>
            <person name="Rother M."/>
        </authorList>
    </citation>
    <scope>NUCLEOTIDE SEQUENCE [LARGE SCALE GENOMIC DNA]</scope>
    <source>
        <strain evidence="6">DSM 2067</strain>
    </source>
</reference>
<dbReference type="Gene3D" id="1.10.3730.20">
    <property type="match status" value="1"/>
</dbReference>
<dbReference type="Proteomes" id="UP000590564">
    <property type="component" value="Unassembled WGS sequence"/>
</dbReference>
<sequence length="137" mass="14468">MEGVILGLLAAVLYGIGTFFAKVVSNEDPYLQWIIVNIVGIVLCVILFGGKCRNLLDYPNKVLIYGAIAAVLVILGTLALYYGLNKGKASVVVPLSSIGPAITTVLAIIFLKEQLTFTQIAGIAMILSGVIVLSINS</sequence>
<keyword evidence="1" id="KW-0472">Membrane</keyword>
<dbReference type="Pfam" id="PF00892">
    <property type="entry name" value="EamA"/>
    <property type="match status" value="1"/>
</dbReference>
<feature type="transmembrane region" description="Helical" evidence="1">
    <location>
        <begin position="62"/>
        <end position="83"/>
    </location>
</feature>
<evidence type="ECO:0000313" key="5">
    <source>
        <dbReference type="EMBL" id="MBB6496856.1"/>
    </source>
</evidence>
<dbReference type="InterPro" id="IPR037185">
    <property type="entry name" value="EmrE-like"/>
</dbReference>
<dbReference type="SUPFAM" id="SSF103481">
    <property type="entry name" value="Multidrug resistance efflux transporter EmrE"/>
    <property type="match status" value="1"/>
</dbReference>
<evidence type="ECO:0000313" key="8">
    <source>
        <dbReference type="Proteomes" id="UP000590564"/>
    </source>
</evidence>
<feature type="domain" description="EamA" evidence="2">
    <location>
        <begin position="3"/>
        <end position="134"/>
    </location>
</feature>
<evidence type="ECO:0000313" key="6">
    <source>
        <dbReference type="Proteomes" id="UP000239462"/>
    </source>
</evidence>
<dbReference type="RefSeq" id="WP_104838110.1">
    <property type="nucleotide sequence ID" value="NZ_CP026606.1"/>
</dbReference>
<reference evidence="5 8" key="3">
    <citation type="submission" date="2020-08" db="EMBL/GenBank/DDBJ databases">
        <title>Genomic Encyclopedia of Type Strains, Phase IV (KMG-V): Genome sequencing to study the core and pangenomes of soil and plant-associated prokaryotes.</title>
        <authorList>
            <person name="Whitman W."/>
        </authorList>
    </citation>
    <scope>NUCLEOTIDE SEQUENCE [LARGE SCALE GENOMIC DNA]</scope>
    <source>
        <strain evidence="4 7">C13</strain>
        <strain evidence="5 8">D1</strain>
    </source>
</reference>
<keyword evidence="1" id="KW-0812">Transmembrane</keyword>
<evidence type="ECO:0000256" key="1">
    <source>
        <dbReference type="SAM" id="Phobius"/>
    </source>
</evidence>
<dbReference type="Proteomes" id="UP000239462">
    <property type="component" value="Chromosome"/>
</dbReference>
<accession>A0A2L1CBM4</accession>